<accession>A0A645EFT1</accession>
<name>A0A645EFT1_9ZZZZ</name>
<dbReference type="GO" id="GO:0003700">
    <property type="term" value="F:DNA-binding transcription factor activity"/>
    <property type="evidence" value="ECO:0007669"/>
    <property type="project" value="InterPro"/>
</dbReference>
<feature type="domain" description="HTH lysR-type" evidence="1">
    <location>
        <begin position="23"/>
        <end position="71"/>
    </location>
</feature>
<proteinExistence type="predicted"/>
<dbReference type="InterPro" id="IPR036388">
    <property type="entry name" value="WH-like_DNA-bd_sf"/>
</dbReference>
<dbReference type="Pfam" id="PF00126">
    <property type="entry name" value="HTH_1"/>
    <property type="match status" value="1"/>
</dbReference>
<dbReference type="InterPro" id="IPR051815">
    <property type="entry name" value="Molybdate_resp_trans_reg"/>
</dbReference>
<dbReference type="Gene3D" id="1.10.10.10">
    <property type="entry name" value="Winged helix-like DNA-binding domain superfamily/Winged helix DNA-binding domain"/>
    <property type="match status" value="1"/>
</dbReference>
<dbReference type="AlphaFoldDB" id="A0A645EFT1"/>
<reference evidence="2" key="1">
    <citation type="submission" date="2019-08" db="EMBL/GenBank/DDBJ databases">
        <authorList>
            <person name="Kucharzyk K."/>
            <person name="Murdoch R.W."/>
            <person name="Higgins S."/>
            <person name="Loffler F."/>
        </authorList>
    </citation>
    <scope>NUCLEOTIDE SEQUENCE</scope>
</reference>
<evidence type="ECO:0000313" key="2">
    <source>
        <dbReference type="EMBL" id="MPN00142.1"/>
    </source>
</evidence>
<protein>
    <recommendedName>
        <fullName evidence="1">HTH lysR-type domain-containing protein</fullName>
    </recommendedName>
</protein>
<dbReference type="PANTHER" id="PTHR30432">
    <property type="entry name" value="TRANSCRIPTIONAL REGULATOR MODE"/>
    <property type="match status" value="1"/>
</dbReference>
<sequence length="109" mass="12342">MYNLKYKIWLDNDGKVFGQGPYELLVRVKEKGSLSEAAKSMDMSYNKAFNLIKNIEGRLGFSLIKSKTGGVGGGFSLLTDDAENLLQTYAKFYKECEEALNNIFNKYFT</sequence>
<gene>
    <name evidence="2" type="ORF">SDC9_147336</name>
</gene>
<evidence type="ECO:0000259" key="1">
    <source>
        <dbReference type="Pfam" id="PF00126"/>
    </source>
</evidence>
<organism evidence="2">
    <name type="scientific">bioreactor metagenome</name>
    <dbReference type="NCBI Taxonomy" id="1076179"/>
    <lineage>
        <taxon>unclassified sequences</taxon>
        <taxon>metagenomes</taxon>
        <taxon>ecological metagenomes</taxon>
    </lineage>
</organism>
<dbReference type="InterPro" id="IPR000847">
    <property type="entry name" value="LysR_HTH_N"/>
</dbReference>
<dbReference type="InterPro" id="IPR036390">
    <property type="entry name" value="WH_DNA-bd_sf"/>
</dbReference>
<dbReference type="SUPFAM" id="SSF46785">
    <property type="entry name" value="Winged helix' DNA-binding domain"/>
    <property type="match status" value="1"/>
</dbReference>
<dbReference type="EMBL" id="VSSQ01046184">
    <property type="protein sequence ID" value="MPN00142.1"/>
    <property type="molecule type" value="Genomic_DNA"/>
</dbReference>
<dbReference type="PANTHER" id="PTHR30432:SF1">
    <property type="entry name" value="DNA-BINDING TRANSCRIPTIONAL DUAL REGULATOR MODE"/>
    <property type="match status" value="1"/>
</dbReference>
<comment type="caution">
    <text evidence="2">The sequence shown here is derived from an EMBL/GenBank/DDBJ whole genome shotgun (WGS) entry which is preliminary data.</text>
</comment>